<dbReference type="Proteomes" id="UP000002949">
    <property type="component" value="Unassembled WGS sequence"/>
</dbReference>
<gene>
    <name evidence="1" type="ORF">MEA186_00911</name>
</gene>
<accession>G6Y2P1</accession>
<reference evidence="1 2" key="1">
    <citation type="journal article" date="2012" name="J. Bacteriol.">
        <title>Draft Genome Sequence of Plant Growth-Promoting Rhizobium Mesorhizobium amorphae, Isolated from Zinc-Lead Mine Tailings.</title>
        <authorList>
            <person name="Hao X."/>
            <person name="Lin Y."/>
            <person name="Johnstone L."/>
            <person name="Baltrus D.A."/>
            <person name="Miller S.J."/>
            <person name="Wei G."/>
            <person name="Rensing C."/>
        </authorList>
    </citation>
    <scope>NUCLEOTIDE SEQUENCE [LARGE SCALE GENOMIC DNA]</scope>
    <source>
        <strain evidence="1 2">CCNWGS0123</strain>
    </source>
</reference>
<organism evidence="1 2">
    <name type="scientific">Mesorhizobium amorphae CCNWGS0123</name>
    <dbReference type="NCBI Taxonomy" id="1082933"/>
    <lineage>
        <taxon>Bacteria</taxon>
        <taxon>Pseudomonadati</taxon>
        <taxon>Pseudomonadota</taxon>
        <taxon>Alphaproteobacteria</taxon>
        <taxon>Hyphomicrobiales</taxon>
        <taxon>Phyllobacteriaceae</taxon>
        <taxon>Mesorhizobium</taxon>
    </lineage>
</organism>
<dbReference type="EMBL" id="AGSN01000010">
    <property type="protein sequence ID" value="EHH14002.1"/>
    <property type="molecule type" value="Genomic_DNA"/>
</dbReference>
<evidence type="ECO:0000313" key="2">
    <source>
        <dbReference type="Proteomes" id="UP000002949"/>
    </source>
</evidence>
<name>G6Y2P1_9HYPH</name>
<proteinExistence type="predicted"/>
<dbReference type="AlphaFoldDB" id="G6Y2P1"/>
<sequence length="42" mass="4515">MLPISKSQLNVRGCPYLVAPAHRLEHRAGMFSALLPPAATIS</sequence>
<keyword evidence="2" id="KW-1185">Reference proteome</keyword>
<protein>
    <submittedName>
        <fullName evidence="1">Uncharacterized protein</fullName>
    </submittedName>
</protein>
<evidence type="ECO:0000313" key="1">
    <source>
        <dbReference type="EMBL" id="EHH14002.1"/>
    </source>
</evidence>